<organism evidence="1 2">
    <name type="scientific">Alicyclobacillus tolerans</name>
    <dbReference type="NCBI Taxonomy" id="90970"/>
    <lineage>
        <taxon>Bacteria</taxon>
        <taxon>Bacillati</taxon>
        <taxon>Bacillota</taxon>
        <taxon>Bacilli</taxon>
        <taxon>Bacillales</taxon>
        <taxon>Alicyclobacillaceae</taxon>
        <taxon>Alicyclobacillus</taxon>
    </lineage>
</organism>
<keyword evidence="2" id="KW-1185">Reference proteome</keyword>
<dbReference type="AlphaFoldDB" id="A0A1M6UNK1"/>
<reference evidence="2" key="1">
    <citation type="submission" date="2016-11" db="EMBL/GenBank/DDBJ databases">
        <authorList>
            <person name="Varghese N."/>
            <person name="Submissions S."/>
        </authorList>
    </citation>
    <scope>NUCLEOTIDE SEQUENCE [LARGE SCALE GENOMIC DNA]</scope>
    <source>
        <strain evidence="2">USBA-503</strain>
    </source>
</reference>
<gene>
    <name evidence="1" type="ORF">SAMN05443507_12049</name>
</gene>
<protein>
    <submittedName>
        <fullName evidence="1">Uncharacterized protein</fullName>
    </submittedName>
</protein>
<evidence type="ECO:0000313" key="1">
    <source>
        <dbReference type="EMBL" id="SHK70835.1"/>
    </source>
</evidence>
<accession>A0A1M6UNK1</accession>
<sequence length="80" mass="9308">MRLSGWKMQLPLQSIKWLQKVDCNQMPTHYVYVMKQFVDTSDHGDLVRFSFLTLSIVEGFESLTIGFPQATKNSDEQRIP</sequence>
<dbReference type="Proteomes" id="UP000184016">
    <property type="component" value="Unassembled WGS sequence"/>
</dbReference>
<dbReference type="EMBL" id="FRAF01000020">
    <property type="protein sequence ID" value="SHK70835.1"/>
    <property type="molecule type" value="Genomic_DNA"/>
</dbReference>
<proteinExistence type="predicted"/>
<evidence type="ECO:0000313" key="2">
    <source>
        <dbReference type="Proteomes" id="UP000184016"/>
    </source>
</evidence>
<name>A0A1M6UNK1_9BACL</name>